<dbReference type="PROSITE" id="PS50943">
    <property type="entry name" value="HTH_CROC1"/>
    <property type="match status" value="1"/>
</dbReference>
<evidence type="ECO:0000313" key="3">
    <source>
        <dbReference type="EMBL" id="PLX19340.1"/>
    </source>
</evidence>
<dbReference type="PANTHER" id="PTHR46558">
    <property type="entry name" value="TRACRIPTIONAL REGULATORY PROTEIN-RELATED-RELATED"/>
    <property type="match status" value="1"/>
</dbReference>
<dbReference type="AlphaFoldDB" id="A0A2N5ZKY2"/>
<sequence>MELGNNLRKFRLIDAEMTQQELADKIGVSRQTIHAIERSKFNPSIKLSLEIAHFFGVPVEDIFYLKEEKK</sequence>
<name>A0A2N5ZKY2_MUIH1</name>
<gene>
    <name evidence="3" type="ORF">C0601_02175</name>
</gene>
<dbReference type="InterPro" id="IPR001387">
    <property type="entry name" value="Cro/C1-type_HTH"/>
</dbReference>
<dbReference type="SMART" id="SM00530">
    <property type="entry name" value="HTH_XRE"/>
    <property type="match status" value="1"/>
</dbReference>
<protein>
    <submittedName>
        <fullName evidence="3">Transcriptional regulator</fullName>
    </submittedName>
</protein>
<comment type="caution">
    <text evidence="3">The sequence shown here is derived from an EMBL/GenBank/DDBJ whole genome shotgun (WGS) entry which is preliminary data.</text>
</comment>
<organism evidence="3 4">
    <name type="scientific">Muiribacterium halophilum</name>
    <dbReference type="NCBI Taxonomy" id="2053465"/>
    <lineage>
        <taxon>Bacteria</taxon>
        <taxon>Candidatus Muiribacteriota</taxon>
        <taxon>Candidatus Muiribacteriia</taxon>
        <taxon>Candidatus Muiribacteriales</taxon>
        <taxon>Candidatus Muiribacteriaceae</taxon>
        <taxon>Candidatus Muiribacterium</taxon>
    </lineage>
</organism>
<evidence type="ECO:0000259" key="2">
    <source>
        <dbReference type="PROSITE" id="PS50943"/>
    </source>
</evidence>
<keyword evidence="1" id="KW-0238">DNA-binding</keyword>
<dbReference type="Proteomes" id="UP000234857">
    <property type="component" value="Unassembled WGS sequence"/>
</dbReference>
<feature type="domain" description="HTH cro/C1-type" evidence="2">
    <location>
        <begin position="17"/>
        <end position="62"/>
    </location>
</feature>
<dbReference type="SUPFAM" id="SSF47413">
    <property type="entry name" value="lambda repressor-like DNA-binding domains"/>
    <property type="match status" value="1"/>
</dbReference>
<dbReference type="GO" id="GO:0003677">
    <property type="term" value="F:DNA binding"/>
    <property type="evidence" value="ECO:0007669"/>
    <property type="project" value="UniProtKB-KW"/>
</dbReference>
<evidence type="ECO:0000313" key="4">
    <source>
        <dbReference type="Proteomes" id="UP000234857"/>
    </source>
</evidence>
<evidence type="ECO:0000256" key="1">
    <source>
        <dbReference type="ARBA" id="ARBA00023125"/>
    </source>
</evidence>
<proteinExistence type="predicted"/>
<reference evidence="3 4" key="1">
    <citation type="submission" date="2017-11" db="EMBL/GenBank/DDBJ databases">
        <title>Genome-resolved metagenomics identifies genetic mobility, metabolic interactions, and unexpected diversity in perchlorate-reducing communities.</title>
        <authorList>
            <person name="Barnum T.P."/>
            <person name="Figueroa I.A."/>
            <person name="Carlstrom C.I."/>
            <person name="Lucas L.N."/>
            <person name="Engelbrektson A.L."/>
            <person name="Coates J.D."/>
        </authorList>
    </citation>
    <scope>NUCLEOTIDE SEQUENCE [LARGE SCALE GENOMIC DNA]</scope>
    <source>
        <strain evidence="3">BM706</strain>
    </source>
</reference>
<accession>A0A2N5ZKY2</accession>
<dbReference type="Gene3D" id="1.10.260.40">
    <property type="entry name" value="lambda repressor-like DNA-binding domains"/>
    <property type="match status" value="1"/>
</dbReference>
<dbReference type="Pfam" id="PF01381">
    <property type="entry name" value="HTH_3"/>
    <property type="match status" value="1"/>
</dbReference>
<dbReference type="EMBL" id="PKTG01000034">
    <property type="protein sequence ID" value="PLX19340.1"/>
    <property type="molecule type" value="Genomic_DNA"/>
</dbReference>
<dbReference type="InterPro" id="IPR010982">
    <property type="entry name" value="Lambda_DNA-bd_dom_sf"/>
</dbReference>
<dbReference type="CDD" id="cd00093">
    <property type="entry name" value="HTH_XRE"/>
    <property type="match status" value="1"/>
</dbReference>
<dbReference type="PANTHER" id="PTHR46558:SF4">
    <property type="entry name" value="DNA-BIDING PHAGE PROTEIN"/>
    <property type="match status" value="1"/>
</dbReference>